<dbReference type="Proteomes" id="UP000248703">
    <property type="component" value="Unassembled WGS sequence"/>
</dbReference>
<protein>
    <recommendedName>
        <fullName evidence="4">Curlin associated repeat-containing protein</fullName>
    </recommendedName>
</protein>
<sequence>MKTLFKCLIVISILVSSSTITAQTFEAGNDTSDISGFDTQSSQENFLLNQSATSTTVSTTDNAIYIAQIGDNNNLISTTTSRESTVTVLQNGDDNLTVLDINSTTLKETVIQNGDNNTFLDYSPFKSNLRNATINQTGNNQNLTMFGSNSLSEKIKISMQGQDQSIIIRNF</sequence>
<organism evidence="2 3">
    <name type="scientific">Olleya aquimaris</name>
    <dbReference type="NCBI Taxonomy" id="639310"/>
    <lineage>
        <taxon>Bacteria</taxon>
        <taxon>Pseudomonadati</taxon>
        <taxon>Bacteroidota</taxon>
        <taxon>Flavobacteriia</taxon>
        <taxon>Flavobacteriales</taxon>
        <taxon>Flavobacteriaceae</taxon>
    </lineage>
</organism>
<keyword evidence="1" id="KW-0732">Signal</keyword>
<evidence type="ECO:0000313" key="2">
    <source>
        <dbReference type="EMBL" id="RAJ13249.1"/>
    </source>
</evidence>
<keyword evidence="3" id="KW-1185">Reference proteome</keyword>
<comment type="caution">
    <text evidence="2">The sequence shown here is derived from an EMBL/GenBank/DDBJ whole genome shotgun (WGS) entry which is preliminary data.</text>
</comment>
<dbReference type="EMBL" id="QLLO01000007">
    <property type="protein sequence ID" value="RAJ13249.1"/>
    <property type="molecule type" value="Genomic_DNA"/>
</dbReference>
<evidence type="ECO:0000256" key="1">
    <source>
        <dbReference type="SAM" id="SignalP"/>
    </source>
</evidence>
<reference evidence="2 3" key="1">
    <citation type="submission" date="2018-06" db="EMBL/GenBank/DDBJ databases">
        <title>Genomic Encyclopedia of Archaeal and Bacterial Type Strains, Phase II (KMG-II): from individual species to whole genera.</title>
        <authorList>
            <person name="Goeker M."/>
        </authorList>
    </citation>
    <scope>NUCLEOTIDE SEQUENCE [LARGE SCALE GENOMIC DNA]</scope>
    <source>
        <strain evidence="2 3">DSM 24464</strain>
    </source>
</reference>
<evidence type="ECO:0000313" key="3">
    <source>
        <dbReference type="Proteomes" id="UP000248703"/>
    </source>
</evidence>
<proteinExistence type="predicted"/>
<feature type="chain" id="PRO_5016289405" description="Curlin associated repeat-containing protein" evidence="1">
    <location>
        <begin position="23"/>
        <end position="171"/>
    </location>
</feature>
<dbReference type="OrthoDB" id="1447223at2"/>
<dbReference type="AlphaFoldDB" id="A0A327R8W3"/>
<gene>
    <name evidence="2" type="ORF">LY08_02149</name>
</gene>
<name>A0A327R8W3_9FLAO</name>
<evidence type="ECO:0008006" key="4">
    <source>
        <dbReference type="Google" id="ProtNLM"/>
    </source>
</evidence>
<accession>A0A327R8W3</accession>
<dbReference type="RefSeq" id="WP_111660431.1">
    <property type="nucleotide sequence ID" value="NZ_QLLO01000007.1"/>
</dbReference>
<feature type="signal peptide" evidence="1">
    <location>
        <begin position="1"/>
        <end position="22"/>
    </location>
</feature>